<keyword evidence="3" id="KW-1185">Reference proteome</keyword>
<dbReference type="PATRIC" id="fig|1069083.5.peg.1369"/>
<dbReference type="Pfam" id="PF00963">
    <property type="entry name" value="Cohesin"/>
    <property type="match status" value="1"/>
</dbReference>
<feature type="domain" description="Cohesin" evidence="1">
    <location>
        <begin position="19"/>
        <end position="133"/>
    </location>
</feature>
<evidence type="ECO:0000313" key="2">
    <source>
        <dbReference type="EMBL" id="ENN95578.1"/>
    </source>
</evidence>
<dbReference type="OrthoDB" id="66078at2157"/>
<evidence type="ECO:0000259" key="1">
    <source>
        <dbReference type="Pfam" id="PF00963"/>
    </source>
</evidence>
<dbReference type="InterPro" id="IPR002102">
    <property type="entry name" value="Cohesin_dom"/>
</dbReference>
<dbReference type="SUPFAM" id="SSF49384">
    <property type="entry name" value="Carbohydrate-binding domain"/>
    <property type="match status" value="1"/>
</dbReference>
<proteinExistence type="predicted"/>
<dbReference type="RefSeq" id="WP_004594878.1">
    <property type="nucleotide sequence ID" value="NZ_APMM01000072.1"/>
</dbReference>
<protein>
    <recommendedName>
        <fullName evidence="1">Cohesin domain-containing protein</fullName>
    </recommendedName>
</protein>
<comment type="caution">
    <text evidence="2">The sequence shown here is derived from an EMBL/GenBank/DDBJ whole genome shotgun (WGS) entry which is preliminary data.</text>
</comment>
<dbReference type="InterPro" id="IPR008965">
    <property type="entry name" value="CBM2/CBM3_carb-bd_dom_sf"/>
</dbReference>
<name>N6UZX7_9EURY</name>
<reference evidence="2 3" key="1">
    <citation type="journal article" date="2013" name="Genome Announc.">
        <title>Draft Genome Sequence of a Highly Flagellated, Fast-Swimming Archaeon, Methanocaldococcus villosus Strain KIN24-T80 (DSM 22612).</title>
        <authorList>
            <person name="Thennarasu S."/>
            <person name="Polireddy D."/>
            <person name="Antony A."/>
            <person name="Yada M.R."/>
            <person name="Algarawi S."/>
            <person name="Sivakumar N."/>
        </authorList>
    </citation>
    <scope>NUCLEOTIDE SEQUENCE [LARGE SCALE GENOMIC DNA]</scope>
    <source>
        <strain evidence="2 3">KIN24-T80</strain>
    </source>
</reference>
<organism evidence="2 3">
    <name type="scientific">Methanocaldococcus villosus KIN24-T80</name>
    <dbReference type="NCBI Taxonomy" id="1069083"/>
    <lineage>
        <taxon>Archaea</taxon>
        <taxon>Methanobacteriati</taxon>
        <taxon>Methanobacteriota</taxon>
        <taxon>Methanomada group</taxon>
        <taxon>Methanococci</taxon>
        <taxon>Methanococcales</taxon>
        <taxon>Methanocaldococcaceae</taxon>
        <taxon>Methanocaldococcus</taxon>
    </lineage>
</organism>
<dbReference type="AlphaFoldDB" id="N6UZX7"/>
<dbReference type="GO" id="GO:0000272">
    <property type="term" value="P:polysaccharide catabolic process"/>
    <property type="evidence" value="ECO:0007669"/>
    <property type="project" value="InterPro"/>
</dbReference>
<dbReference type="EMBL" id="APMM01000072">
    <property type="protein sequence ID" value="ENN95578.1"/>
    <property type="molecule type" value="Genomic_DNA"/>
</dbReference>
<dbReference type="STRING" id="1069083.GCA_000371805_00455"/>
<evidence type="ECO:0000313" key="3">
    <source>
        <dbReference type="Proteomes" id="UP000053695"/>
    </source>
</evidence>
<sequence length="179" mass="20291">MKKIAIVMLFLLLTNLYAVNLKIDTPKNVKVGEEFNLTIDVINDKKISGFECFITIPKDKIKIISIEDNKTIKNKAGNFYFSNFSNSKAFVKFALFDKPINSNFRLLNLKLRAIRSGDAKIIINAVASDDDGNCIFRENKEIEIKIIGGNSEGNKSEKENFFDVLLKTILNFIKLLFGD</sequence>
<gene>
    <name evidence="2" type="ORF">J422_07077</name>
</gene>
<dbReference type="Proteomes" id="UP000053695">
    <property type="component" value="Unassembled WGS sequence"/>
</dbReference>
<dbReference type="Gene3D" id="2.60.40.680">
    <property type="match status" value="1"/>
</dbReference>
<dbReference type="GO" id="GO:0030246">
    <property type="term" value="F:carbohydrate binding"/>
    <property type="evidence" value="ECO:0007669"/>
    <property type="project" value="InterPro"/>
</dbReference>
<accession>N6UZX7</accession>